<proteinExistence type="predicted"/>
<evidence type="ECO:0000256" key="1">
    <source>
        <dbReference type="SAM" id="MobiDB-lite"/>
    </source>
</evidence>
<dbReference type="OrthoDB" id="407555at2759"/>
<dbReference type="Proteomes" id="UP000215335">
    <property type="component" value="Unassembled WGS sequence"/>
</dbReference>
<evidence type="ECO:0000313" key="2">
    <source>
        <dbReference type="EMBL" id="OXU27521.1"/>
    </source>
</evidence>
<sequence length="152" mass="15870">MRQVVVLEPAGSVLVIRQHSLGSATTTNGSCATNQSTTASSNALEVTAANTPADHNQNRIVVVRSSALQPPAVTSAENNVNNNNNNNKNNNNSSGRTTSAQVAKTIELRQERSQGIGDGKKAQLNRTSKDDSVAVSESKIAETADATTLNGK</sequence>
<name>A0A232F9H7_9HYME</name>
<dbReference type="AlphaFoldDB" id="A0A232F9H7"/>
<dbReference type="EMBL" id="NNAY01000589">
    <property type="protein sequence ID" value="OXU27521.1"/>
    <property type="molecule type" value="Genomic_DNA"/>
</dbReference>
<evidence type="ECO:0000313" key="3">
    <source>
        <dbReference type="Proteomes" id="UP000215335"/>
    </source>
</evidence>
<reference evidence="2 3" key="1">
    <citation type="journal article" date="2017" name="Curr. Biol.">
        <title>The Evolution of Venom by Co-option of Single-Copy Genes.</title>
        <authorList>
            <person name="Martinson E.O."/>
            <person name="Mrinalini"/>
            <person name="Kelkar Y.D."/>
            <person name="Chang C.H."/>
            <person name="Werren J.H."/>
        </authorList>
    </citation>
    <scope>NUCLEOTIDE SEQUENCE [LARGE SCALE GENOMIC DNA]</scope>
    <source>
        <strain evidence="2 3">Alberta</strain>
        <tissue evidence="2">Whole body</tissue>
    </source>
</reference>
<feature type="compositionally biased region" description="Low complexity" evidence="1">
    <location>
        <begin position="78"/>
        <end position="92"/>
    </location>
</feature>
<protein>
    <submittedName>
        <fullName evidence="2">Uncharacterized protein</fullName>
    </submittedName>
</protein>
<feature type="compositionally biased region" description="Polar residues" evidence="1">
    <location>
        <begin position="93"/>
        <end position="102"/>
    </location>
</feature>
<comment type="caution">
    <text evidence="2">The sequence shown here is derived from an EMBL/GenBank/DDBJ whole genome shotgun (WGS) entry which is preliminary data.</text>
</comment>
<organism evidence="2 3">
    <name type="scientific">Trichomalopsis sarcophagae</name>
    <dbReference type="NCBI Taxonomy" id="543379"/>
    <lineage>
        <taxon>Eukaryota</taxon>
        <taxon>Metazoa</taxon>
        <taxon>Ecdysozoa</taxon>
        <taxon>Arthropoda</taxon>
        <taxon>Hexapoda</taxon>
        <taxon>Insecta</taxon>
        <taxon>Pterygota</taxon>
        <taxon>Neoptera</taxon>
        <taxon>Endopterygota</taxon>
        <taxon>Hymenoptera</taxon>
        <taxon>Apocrita</taxon>
        <taxon>Proctotrupomorpha</taxon>
        <taxon>Chalcidoidea</taxon>
        <taxon>Pteromalidae</taxon>
        <taxon>Pteromalinae</taxon>
        <taxon>Trichomalopsis</taxon>
    </lineage>
</organism>
<gene>
    <name evidence="2" type="ORF">TSAR_013596</name>
</gene>
<feature type="region of interest" description="Disordered" evidence="1">
    <location>
        <begin position="66"/>
        <end position="152"/>
    </location>
</feature>
<keyword evidence="3" id="KW-1185">Reference proteome</keyword>
<accession>A0A232F9H7</accession>